<reference evidence="5" key="2">
    <citation type="submission" date="2025-08" db="UniProtKB">
        <authorList>
            <consortium name="RefSeq"/>
        </authorList>
    </citation>
    <scope>IDENTIFICATION</scope>
    <source>
        <tissue evidence="5">Leaf</tissue>
    </source>
</reference>
<dbReference type="Proteomes" id="UP000813463">
    <property type="component" value="Chromosome 6"/>
</dbReference>
<dbReference type="InterPro" id="IPR025558">
    <property type="entry name" value="DUF4283"/>
</dbReference>
<dbReference type="PANTHER" id="PTHR31286:SF99">
    <property type="entry name" value="DUF4283 DOMAIN-CONTAINING PROTEIN"/>
    <property type="match status" value="1"/>
</dbReference>
<feature type="compositionally biased region" description="Acidic residues" evidence="2">
    <location>
        <begin position="52"/>
        <end position="65"/>
    </location>
</feature>
<dbReference type="PANTHER" id="PTHR31286">
    <property type="entry name" value="GLYCINE-RICH CELL WALL STRUCTURAL PROTEIN 1.8-LIKE"/>
    <property type="match status" value="1"/>
</dbReference>
<dbReference type="RefSeq" id="XP_021847316.2">
    <property type="nucleotide sequence ID" value="XM_021991624.2"/>
</dbReference>
<keyword evidence="1" id="KW-0479">Metal-binding</keyword>
<keyword evidence="1" id="KW-0862">Zinc</keyword>
<dbReference type="InterPro" id="IPR040256">
    <property type="entry name" value="At4g02000-like"/>
</dbReference>
<proteinExistence type="predicted"/>
<accession>A0A9R0JU88</accession>
<dbReference type="GeneID" id="110787054"/>
<evidence type="ECO:0000256" key="2">
    <source>
        <dbReference type="SAM" id="MobiDB-lite"/>
    </source>
</evidence>
<evidence type="ECO:0000313" key="5">
    <source>
        <dbReference type="RefSeq" id="XP_021847316.2"/>
    </source>
</evidence>
<feature type="compositionally biased region" description="Low complexity" evidence="2">
    <location>
        <begin position="14"/>
        <end position="27"/>
    </location>
</feature>
<feature type="region of interest" description="Disordered" evidence="2">
    <location>
        <begin position="1"/>
        <end position="68"/>
    </location>
</feature>
<dbReference type="PROSITE" id="PS50158">
    <property type="entry name" value="ZF_CCHC"/>
    <property type="match status" value="1"/>
</dbReference>
<dbReference type="Pfam" id="PF14111">
    <property type="entry name" value="DUF4283"/>
    <property type="match status" value="1"/>
</dbReference>
<gene>
    <name evidence="5" type="primary">LOC110787054</name>
</gene>
<name>A0A9R0JU88_SPIOL</name>
<keyword evidence="1" id="KW-0863">Zinc-finger</keyword>
<dbReference type="InterPro" id="IPR001878">
    <property type="entry name" value="Znf_CCHC"/>
</dbReference>
<protein>
    <recommendedName>
        <fullName evidence="3">CCHC-type domain-containing protein</fullName>
    </recommendedName>
</protein>
<evidence type="ECO:0000256" key="1">
    <source>
        <dbReference type="PROSITE-ProRule" id="PRU00047"/>
    </source>
</evidence>
<evidence type="ECO:0000313" key="4">
    <source>
        <dbReference type="Proteomes" id="UP000813463"/>
    </source>
</evidence>
<reference evidence="4" key="1">
    <citation type="journal article" date="2021" name="Nat. Commun.">
        <title>Genomic analyses provide insights into spinach domestication and the genetic basis of agronomic traits.</title>
        <authorList>
            <person name="Cai X."/>
            <person name="Sun X."/>
            <person name="Xu C."/>
            <person name="Sun H."/>
            <person name="Wang X."/>
            <person name="Ge C."/>
            <person name="Zhang Z."/>
            <person name="Wang Q."/>
            <person name="Fei Z."/>
            <person name="Jiao C."/>
            <person name="Wang Q."/>
        </authorList>
    </citation>
    <scope>NUCLEOTIDE SEQUENCE [LARGE SCALE GENOMIC DNA]</scope>
    <source>
        <strain evidence="4">cv. Varoflay</strain>
    </source>
</reference>
<dbReference type="InterPro" id="IPR036875">
    <property type="entry name" value="Znf_CCHC_sf"/>
</dbReference>
<evidence type="ECO:0000259" key="3">
    <source>
        <dbReference type="PROSITE" id="PS50158"/>
    </source>
</evidence>
<dbReference type="SUPFAM" id="SSF57756">
    <property type="entry name" value="Retrovirus zinc finger-like domains"/>
    <property type="match status" value="1"/>
</dbReference>
<keyword evidence="4" id="KW-1185">Reference proteome</keyword>
<dbReference type="AlphaFoldDB" id="A0A9R0JU88"/>
<feature type="compositionally biased region" description="Polar residues" evidence="2">
    <location>
        <begin position="1"/>
        <end position="13"/>
    </location>
</feature>
<feature type="domain" description="CCHC-type" evidence="3">
    <location>
        <begin position="223"/>
        <end position="237"/>
    </location>
</feature>
<sequence length="253" mass="29285">MEEAENQPTNHNLGDQQGNGNTTTDTQSHQLSFRDMVRGPQQPHGESQIPYPDEDDDVSDDDVGPEDYIHDERCPVILLSKEEKRRMRRPWKNSLIIKMFDGKLGYMGLMRRLKKKWSIKGELSLTDIGCRYFIARFTSEADYNFVITQGPWMLDDCYLTIRKWVPNFVPDDAPLKILTAWVRIPNLSVEYFDINFLHKIGSKIGKLKGKVWRVQYEGIKMICFKCGIMGHNEENCPTLHIENQAAMKIFTPG</sequence>
<dbReference type="KEGG" id="soe:110787054"/>
<organism evidence="4 5">
    <name type="scientific">Spinacia oleracea</name>
    <name type="common">Spinach</name>
    <dbReference type="NCBI Taxonomy" id="3562"/>
    <lineage>
        <taxon>Eukaryota</taxon>
        <taxon>Viridiplantae</taxon>
        <taxon>Streptophyta</taxon>
        <taxon>Embryophyta</taxon>
        <taxon>Tracheophyta</taxon>
        <taxon>Spermatophyta</taxon>
        <taxon>Magnoliopsida</taxon>
        <taxon>eudicotyledons</taxon>
        <taxon>Gunneridae</taxon>
        <taxon>Pentapetalae</taxon>
        <taxon>Caryophyllales</taxon>
        <taxon>Chenopodiaceae</taxon>
        <taxon>Chenopodioideae</taxon>
        <taxon>Anserineae</taxon>
        <taxon>Spinacia</taxon>
    </lineage>
</organism>